<feature type="chain" id="PRO_5027011401" evidence="1">
    <location>
        <begin position="21"/>
        <end position="217"/>
    </location>
</feature>
<dbReference type="InterPro" id="IPR013424">
    <property type="entry name" value="Ice-binding_C"/>
</dbReference>
<proteinExistence type="predicted"/>
<organism evidence="3 4">
    <name type="scientific">Gemmatimonas groenlandica</name>
    <dbReference type="NCBI Taxonomy" id="2732249"/>
    <lineage>
        <taxon>Bacteria</taxon>
        <taxon>Pseudomonadati</taxon>
        <taxon>Gemmatimonadota</taxon>
        <taxon>Gemmatimonadia</taxon>
        <taxon>Gemmatimonadales</taxon>
        <taxon>Gemmatimonadaceae</taxon>
        <taxon>Gemmatimonas</taxon>
    </lineage>
</organism>
<reference evidence="3 4" key="1">
    <citation type="submission" date="2020-05" db="EMBL/GenBank/DDBJ databases">
        <title>Complete genome sequence of Gemmatimonas greenlandica TET16.</title>
        <authorList>
            <person name="Zeng Y."/>
        </authorList>
    </citation>
    <scope>NUCLEOTIDE SEQUENCE [LARGE SCALE GENOMIC DNA]</scope>
    <source>
        <strain evidence="3 4">TET16</strain>
    </source>
</reference>
<dbReference type="Proteomes" id="UP000500938">
    <property type="component" value="Chromosome"/>
</dbReference>
<feature type="signal peptide" evidence="1">
    <location>
        <begin position="1"/>
        <end position="20"/>
    </location>
</feature>
<gene>
    <name evidence="3" type="ORF">HKW67_00740</name>
</gene>
<dbReference type="Pfam" id="PF07589">
    <property type="entry name" value="PEP-CTERM"/>
    <property type="match status" value="1"/>
</dbReference>
<dbReference type="NCBIfam" id="TIGR02595">
    <property type="entry name" value="PEP_CTERM"/>
    <property type="match status" value="1"/>
</dbReference>
<dbReference type="RefSeq" id="WP_171223568.1">
    <property type="nucleotide sequence ID" value="NZ_CP053085.1"/>
</dbReference>
<keyword evidence="4" id="KW-1185">Reference proteome</keyword>
<dbReference type="AlphaFoldDB" id="A0A6M4IM96"/>
<evidence type="ECO:0000313" key="3">
    <source>
        <dbReference type="EMBL" id="QJR34142.1"/>
    </source>
</evidence>
<dbReference type="KEGG" id="ggr:HKW67_00740"/>
<dbReference type="EMBL" id="CP053085">
    <property type="protein sequence ID" value="QJR34142.1"/>
    <property type="molecule type" value="Genomic_DNA"/>
</dbReference>
<protein>
    <submittedName>
        <fullName evidence="3">PEP-CTERM sorting domain-containing protein</fullName>
    </submittedName>
</protein>
<feature type="domain" description="Ice-binding protein C-terminal" evidence="2">
    <location>
        <begin position="190"/>
        <end position="214"/>
    </location>
</feature>
<accession>A0A6M4IM96</accession>
<evidence type="ECO:0000259" key="2">
    <source>
        <dbReference type="Pfam" id="PF07589"/>
    </source>
</evidence>
<keyword evidence="1" id="KW-0732">Signal</keyword>
<evidence type="ECO:0000256" key="1">
    <source>
        <dbReference type="SAM" id="SignalP"/>
    </source>
</evidence>
<sequence>MRALLAIAVAATLVSSPAQAQYSTYTDRASYEAQLGTMVIDDYSNPNYAFLQSNLAMSAVLGETRYTSTAFQNWNLVPNGYYCAGCNGSFRMDFRNTTVSSGGLGVYGVGFDFFNEESLPYSAYITFGDGTTTNLQLASASNADRGFFGVTSEKLVATVDIGLANGGTTQEGSYGQDNLTIGAMGSSTVVPEPSTVVLLAAGLAGLGFAGRARRQRV</sequence>
<name>A0A6M4IM96_9BACT</name>
<evidence type="ECO:0000313" key="4">
    <source>
        <dbReference type="Proteomes" id="UP000500938"/>
    </source>
</evidence>